<feature type="transmembrane region" description="Helical" evidence="1">
    <location>
        <begin position="119"/>
        <end position="137"/>
    </location>
</feature>
<keyword evidence="1" id="KW-1133">Transmembrane helix</keyword>
<name>A0A0G4GRI3_9ALVE</name>
<accession>A0A0G4GRI3</accession>
<evidence type="ECO:0000313" key="2">
    <source>
        <dbReference type="EMBL" id="CEM33174.1"/>
    </source>
</evidence>
<feature type="transmembrane region" description="Helical" evidence="1">
    <location>
        <begin position="149"/>
        <end position="170"/>
    </location>
</feature>
<feature type="transmembrane region" description="Helical" evidence="1">
    <location>
        <begin position="239"/>
        <end position="257"/>
    </location>
</feature>
<dbReference type="AlphaFoldDB" id="A0A0G4GRI3"/>
<proteinExistence type="predicted"/>
<dbReference type="EMBL" id="CDMZ01001477">
    <property type="protein sequence ID" value="CEM33174.1"/>
    <property type="molecule type" value="Genomic_DNA"/>
</dbReference>
<feature type="transmembrane region" description="Helical" evidence="1">
    <location>
        <begin position="176"/>
        <end position="201"/>
    </location>
</feature>
<feature type="transmembrane region" description="Helical" evidence="1">
    <location>
        <begin position="39"/>
        <end position="58"/>
    </location>
</feature>
<reference evidence="2" key="1">
    <citation type="submission" date="2014-11" db="EMBL/GenBank/DDBJ databases">
        <authorList>
            <person name="Otto D Thomas"/>
            <person name="Naeem Raeece"/>
        </authorList>
    </citation>
    <scope>NUCLEOTIDE SEQUENCE</scope>
</reference>
<organism evidence="2">
    <name type="scientific">Chromera velia CCMP2878</name>
    <dbReference type="NCBI Taxonomy" id="1169474"/>
    <lineage>
        <taxon>Eukaryota</taxon>
        <taxon>Sar</taxon>
        <taxon>Alveolata</taxon>
        <taxon>Colpodellida</taxon>
        <taxon>Chromeraceae</taxon>
        <taxon>Chromera</taxon>
    </lineage>
</organism>
<gene>
    <name evidence="2" type="ORF">Cvel_23076</name>
</gene>
<sequence length="271" mass="30163">MAMPADVSSFLQSHTRIAKRVWVDTHGLTEDPIPLRHPWLIPHILFGLLCGICLWVSPRLSRSPDGKTGGKTSESVDRFMNFAGLFYCGMNSTALFAHIIVQRQTEGWSLWRVMAELDVAFTGASSACLILAMLCHISEAKQWQWKPQVPPLLIAPLLIAVSLAGFEWTLPWVNEVVYIVLSVTAGIAVIAQHTLTFGPSYEKERLWMRRARLVGLLIVFAFPVELFDSAFLGGLLPDAVSLTFLGCNLALLCVWQVHRVKTHRSKGVKSV</sequence>
<feature type="transmembrane region" description="Helical" evidence="1">
    <location>
        <begin position="79"/>
        <end position="99"/>
    </location>
</feature>
<keyword evidence="1" id="KW-0472">Membrane</keyword>
<feature type="transmembrane region" description="Helical" evidence="1">
    <location>
        <begin position="213"/>
        <end position="233"/>
    </location>
</feature>
<evidence type="ECO:0000256" key="1">
    <source>
        <dbReference type="SAM" id="Phobius"/>
    </source>
</evidence>
<dbReference type="VEuPathDB" id="CryptoDB:Cvel_23076"/>
<protein>
    <submittedName>
        <fullName evidence="2">Uncharacterized protein</fullName>
    </submittedName>
</protein>
<keyword evidence="1" id="KW-0812">Transmembrane</keyword>